<dbReference type="AlphaFoldDB" id="A0A1H3QVJ7"/>
<dbReference type="GO" id="GO:0046872">
    <property type="term" value="F:metal ion binding"/>
    <property type="evidence" value="ECO:0007669"/>
    <property type="project" value="UniProtKB-KW"/>
</dbReference>
<keyword evidence="1" id="KW-0479">Metal-binding</keyword>
<evidence type="ECO:0000256" key="2">
    <source>
        <dbReference type="ARBA" id="ARBA00022833"/>
    </source>
</evidence>
<dbReference type="CDD" id="cd07010">
    <property type="entry name" value="cupin_PMI_type_I_N_bac"/>
    <property type="match status" value="1"/>
</dbReference>
<accession>A0A1H3QVJ7</accession>
<name>A0A1H3QVJ7_9MICO</name>
<dbReference type="OrthoDB" id="9808275at2"/>
<sequence length="348" mass="36591">MKPAVLAPNLIDHFYRGGDRIARLRGIEQTSDFQPEEWLAATVSRAGQGDIGLARTEDGELLRDLVAGDPAAWVGADHADAANASDTGVLVKLLDARQRLPVHVHPSRSFAASHLDCPYGKTEAWFVLDAEPGSAVHLGWKEAVDRDELDRRRDAQDSEWMLSRMNRIEVSRGMGVLVPAGTVHAIDAGIFVAEVQEPTDFSIVLEWSITTSTREESHLGLGFDAVMPAVSTDALGAGALAALISRSDLDARGDQAVSLLAPAADPYFRVLHAAPGTGGVPIAAGFSVVLVLAGDGVLAGDEEFPVYSGQALAVPAGFGAWEVRGPASVLVAAPGIGWPRSLAEGTVA</sequence>
<proteinExistence type="predicted"/>
<dbReference type="EMBL" id="FNPZ01000002">
    <property type="protein sequence ID" value="SDZ17045.1"/>
    <property type="molecule type" value="Genomic_DNA"/>
</dbReference>
<dbReference type="PANTHER" id="PTHR42742:SF3">
    <property type="entry name" value="FRUCTOKINASE"/>
    <property type="match status" value="1"/>
</dbReference>
<gene>
    <name evidence="3" type="ORF">SAMN05216554_2751</name>
</gene>
<dbReference type="PANTHER" id="PTHR42742">
    <property type="entry name" value="TRANSCRIPTIONAL REPRESSOR MPRA"/>
    <property type="match status" value="1"/>
</dbReference>
<evidence type="ECO:0000313" key="3">
    <source>
        <dbReference type="EMBL" id="SDZ17045.1"/>
    </source>
</evidence>
<dbReference type="InterPro" id="IPR051804">
    <property type="entry name" value="Carb_Metab_Reg_Kinase/Isom"/>
</dbReference>
<protein>
    <submittedName>
        <fullName evidence="3">Mannose-6-phosphate isomerase</fullName>
    </submittedName>
</protein>
<dbReference type="Gene3D" id="2.60.120.10">
    <property type="entry name" value="Jelly Rolls"/>
    <property type="match status" value="1"/>
</dbReference>
<keyword evidence="2" id="KW-0862">Zinc</keyword>
<organism evidence="3 4">
    <name type="scientific">Herbiconiux ginsengi</name>
    <dbReference type="NCBI Taxonomy" id="381665"/>
    <lineage>
        <taxon>Bacteria</taxon>
        <taxon>Bacillati</taxon>
        <taxon>Actinomycetota</taxon>
        <taxon>Actinomycetes</taxon>
        <taxon>Micrococcales</taxon>
        <taxon>Microbacteriaceae</taxon>
        <taxon>Herbiconiux</taxon>
    </lineage>
</organism>
<dbReference type="SUPFAM" id="SSF51182">
    <property type="entry name" value="RmlC-like cupins"/>
    <property type="match status" value="1"/>
</dbReference>
<reference evidence="3 4" key="1">
    <citation type="submission" date="2016-10" db="EMBL/GenBank/DDBJ databases">
        <authorList>
            <person name="de Groot N.N."/>
        </authorList>
    </citation>
    <scope>NUCLEOTIDE SEQUENCE [LARGE SCALE GENOMIC DNA]</scope>
    <source>
        <strain evidence="3 4">CGMCC 4.3491</strain>
    </source>
</reference>
<dbReference type="STRING" id="381665.SAMN05216554_2751"/>
<dbReference type="InterPro" id="IPR014710">
    <property type="entry name" value="RmlC-like_jellyroll"/>
</dbReference>
<dbReference type="InterPro" id="IPR011051">
    <property type="entry name" value="RmlC_Cupin_sf"/>
</dbReference>
<dbReference type="Proteomes" id="UP000198891">
    <property type="component" value="Unassembled WGS sequence"/>
</dbReference>
<dbReference type="RefSeq" id="WP_092554582.1">
    <property type="nucleotide sequence ID" value="NZ_FNPZ01000002.1"/>
</dbReference>
<keyword evidence="4" id="KW-1185">Reference proteome</keyword>
<evidence type="ECO:0000313" key="4">
    <source>
        <dbReference type="Proteomes" id="UP000198891"/>
    </source>
</evidence>
<dbReference type="GO" id="GO:0016853">
    <property type="term" value="F:isomerase activity"/>
    <property type="evidence" value="ECO:0007669"/>
    <property type="project" value="UniProtKB-KW"/>
</dbReference>
<keyword evidence="3" id="KW-0413">Isomerase</keyword>
<evidence type="ECO:0000256" key="1">
    <source>
        <dbReference type="ARBA" id="ARBA00022723"/>
    </source>
</evidence>